<proteinExistence type="predicted"/>
<accession>A0A7L7LE52</accession>
<evidence type="ECO:0000313" key="2">
    <source>
        <dbReference type="Proteomes" id="UP000514509"/>
    </source>
</evidence>
<organism evidence="1 2">
    <name type="scientific">Adhaeribacter radiodurans</name>
    <dbReference type="NCBI Taxonomy" id="2745197"/>
    <lineage>
        <taxon>Bacteria</taxon>
        <taxon>Pseudomonadati</taxon>
        <taxon>Bacteroidota</taxon>
        <taxon>Cytophagia</taxon>
        <taxon>Cytophagales</taxon>
        <taxon>Hymenobacteraceae</taxon>
        <taxon>Adhaeribacter</taxon>
    </lineage>
</organism>
<reference evidence="1 2" key="1">
    <citation type="submission" date="2020-06" db="EMBL/GenBank/DDBJ databases">
        <authorList>
            <person name="Hwang Y.J."/>
        </authorList>
    </citation>
    <scope>NUCLEOTIDE SEQUENCE [LARGE SCALE GENOMIC DNA]</scope>
    <source>
        <strain evidence="1 2">KUDC8001</strain>
    </source>
</reference>
<keyword evidence="2" id="KW-1185">Reference proteome</keyword>
<name>A0A7L7LE52_9BACT</name>
<sequence>MVVNEQKLRVELLNKQPVELISITNSLLSLGNQYRRFCYSRGNTGPYYDVKLYVEKIESGSIITDLVSVSPAIYLPFFENINSVVEFGLHLKTAYNYFRGKSEPPAKFEKVDYEDLGNIIEPIAKDVGGQFNIINSGPGSVYFNVFSTDSSEAKSLKKKINAEKRIVDKSLSGIQEQMLFYWHQANKGAANKKGDLGIIETLSDKPVKVLFDTDAIKMAMLNGHRNIFKLAFIVDVQVQTINGEPKIYKVIRVHESFLQNH</sequence>
<protein>
    <submittedName>
        <fullName evidence="1">Uncharacterized protein</fullName>
    </submittedName>
</protein>
<dbReference type="EMBL" id="CP055153">
    <property type="protein sequence ID" value="QMU31118.1"/>
    <property type="molecule type" value="Genomic_DNA"/>
</dbReference>
<dbReference type="AlphaFoldDB" id="A0A7L7LE52"/>
<reference evidence="1 2" key="2">
    <citation type="submission" date="2020-08" db="EMBL/GenBank/DDBJ databases">
        <title>Adhaeribacter dokdonensis sp. nov., isolated from the rhizosphere of Elymus tsukushiensis, a plant native to the Dokdo Islands, Republic of Korea.</title>
        <authorList>
            <person name="Ghim S.Y."/>
        </authorList>
    </citation>
    <scope>NUCLEOTIDE SEQUENCE [LARGE SCALE GENOMIC DNA]</scope>
    <source>
        <strain evidence="1 2">KUDC8001</strain>
    </source>
</reference>
<dbReference type="Proteomes" id="UP000514509">
    <property type="component" value="Chromosome"/>
</dbReference>
<gene>
    <name evidence="1" type="ORF">HUW48_25210</name>
</gene>
<dbReference type="RefSeq" id="WP_182413557.1">
    <property type="nucleotide sequence ID" value="NZ_CP055153.1"/>
</dbReference>
<evidence type="ECO:0000313" key="1">
    <source>
        <dbReference type="EMBL" id="QMU31118.1"/>
    </source>
</evidence>
<dbReference type="KEGG" id="add:HUW48_25210"/>